<reference evidence="5" key="1">
    <citation type="submission" date="2018-05" db="EMBL/GenBank/DDBJ databases">
        <authorList>
            <person name="Lanie J.A."/>
            <person name="Ng W.-L."/>
            <person name="Kazmierczak K.M."/>
            <person name="Andrzejewski T.M."/>
            <person name="Davidsen T.M."/>
            <person name="Wayne K.J."/>
            <person name="Tettelin H."/>
            <person name="Glass J.I."/>
            <person name="Rusch D."/>
            <person name="Podicherti R."/>
            <person name="Tsui H.-C.T."/>
            <person name="Winkler M.E."/>
        </authorList>
    </citation>
    <scope>NUCLEOTIDE SEQUENCE</scope>
</reference>
<dbReference type="InterPro" id="IPR024060">
    <property type="entry name" value="Ureidoglycolate_lyase_dom_sf"/>
</dbReference>
<proteinExistence type="predicted"/>
<dbReference type="InterPro" id="IPR007247">
    <property type="entry name" value="Ureidogly_lyase"/>
</dbReference>
<dbReference type="InterPro" id="IPR047233">
    <property type="entry name" value="UAH_cupin"/>
</dbReference>
<evidence type="ECO:0000256" key="2">
    <source>
        <dbReference type="ARBA" id="ARBA00022631"/>
    </source>
</evidence>
<keyword evidence="3" id="KW-0456">Lyase</keyword>
<evidence type="ECO:0000313" key="5">
    <source>
        <dbReference type="EMBL" id="SVB05792.1"/>
    </source>
</evidence>
<keyword evidence="2" id="KW-0659">Purine metabolism</keyword>
<dbReference type="AlphaFoldDB" id="A0A382AXK3"/>
<dbReference type="EMBL" id="UINC01027111">
    <property type="protein sequence ID" value="SVB05792.1"/>
    <property type="molecule type" value="Genomic_DNA"/>
</dbReference>
<dbReference type="PIRSF" id="PIRSF017306">
    <property type="entry name" value="Ureidogly_hydro"/>
    <property type="match status" value="1"/>
</dbReference>
<evidence type="ECO:0000256" key="3">
    <source>
        <dbReference type="ARBA" id="ARBA00023239"/>
    </source>
</evidence>
<dbReference type="CDD" id="cd20298">
    <property type="entry name" value="cupin_UAH"/>
    <property type="match status" value="1"/>
</dbReference>
<dbReference type="PANTHER" id="PTHR21221:SF1">
    <property type="entry name" value="UREIDOGLYCOLATE LYASE"/>
    <property type="match status" value="1"/>
</dbReference>
<dbReference type="GO" id="GO:0000256">
    <property type="term" value="P:allantoin catabolic process"/>
    <property type="evidence" value="ECO:0007669"/>
    <property type="project" value="InterPro"/>
</dbReference>
<evidence type="ECO:0008006" key="6">
    <source>
        <dbReference type="Google" id="ProtNLM"/>
    </source>
</evidence>
<gene>
    <name evidence="5" type="ORF">METZ01_LOCUS158646</name>
</gene>
<evidence type="ECO:0000256" key="1">
    <source>
        <dbReference type="ARBA" id="ARBA00011738"/>
    </source>
</evidence>
<sequence length="170" mass="19170">MTLTTQKLTAENFSQFGEVISCENKDYLTINDGYAKKYPDLATIDTQEDGGNTAVNIFIAKKRQFPLKIGMLEKHPFFSQAFIPRDNTPFIVVVAPVSDKPNIEAIKAFVSNGEQGINYARGVWHFPLISIKDGAHFIVIDRKHVVESDNIEQCIVHPIKETNITLEFEL</sequence>
<evidence type="ECO:0000256" key="4">
    <source>
        <dbReference type="ARBA" id="ARBA00047684"/>
    </source>
</evidence>
<dbReference type="GO" id="GO:0050385">
    <property type="term" value="F:ureidoglycolate lyase activity"/>
    <property type="evidence" value="ECO:0007669"/>
    <property type="project" value="UniProtKB-EC"/>
</dbReference>
<dbReference type="GO" id="GO:0004848">
    <property type="term" value="F:ureidoglycolate hydrolase activity"/>
    <property type="evidence" value="ECO:0007669"/>
    <property type="project" value="InterPro"/>
</dbReference>
<dbReference type="GO" id="GO:0006144">
    <property type="term" value="P:purine nucleobase metabolic process"/>
    <property type="evidence" value="ECO:0007669"/>
    <property type="project" value="UniProtKB-KW"/>
</dbReference>
<comment type="catalytic activity">
    <reaction evidence="4">
        <text>(S)-ureidoglycolate = urea + glyoxylate</text>
        <dbReference type="Rhea" id="RHEA:11304"/>
        <dbReference type="ChEBI" id="CHEBI:16199"/>
        <dbReference type="ChEBI" id="CHEBI:36655"/>
        <dbReference type="ChEBI" id="CHEBI:57296"/>
        <dbReference type="EC" id="4.3.2.3"/>
    </reaction>
</comment>
<dbReference type="SUPFAM" id="SSF51182">
    <property type="entry name" value="RmlC-like cupins"/>
    <property type="match status" value="1"/>
</dbReference>
<dbReference type="Pfam" id="PF04115">
    <property type="entry name" value="Ureidogly_lyase"/>
    <property type="match status" value="1"/>
</dbReference>
<accession>A0A382AXK3</accession>
<name>A0A382AXK3_9ZZZZ</name>
<dbReference type="PANTHER" id="PTHR21221">
    <property type="entry name" value="UREIDOGLYCOLATE HYDROLASE"/>
    <property type="match status" value="1"/>
</dbReference>
<organism evidence="5">
    <name type="scientific">marine metagenome</name>
    <dbReference type="NCBI Taxonomy" id="408172"/>
    <lineage>
        <taxon>unclassified sequences</taxon>
        <taxon>metagenomes</taxon>
        <taxon>ecological metagenomes</taxon>
    </lineage>
</organism>
<dbReference type="Gene3D" id="2.60.120.480">
    <property type="entry name" value="Ureidoglycolate hydrolase"/>
    <property type="match status" value="1"/>
</dbReference>
<protein>
    <recommendedName>
        <fullName evidence="6">Ureidoglycolate hydrolase</fullName>
    </recommendedName>
</protein>
<comment type="subunit">
    <text evidence="1">Homodimer.</text>
</comment>
<dbReference type="InterPro" id="IPR011051">
    <property type="entry name" value="RmlC_Cupin_sf"/>
</dbReference>